<dbReference type="Gene3D" id="1.10.1740.120">
    <property type="match status" value="1"/>
</dbReference>
<name>A0AAD7ENG2_9AGAR</name>
<protein>
    <recommendedName>
        <fullName evidence="2">Fungal calcium binding protein domain-containing protein</fullName>
    </recommendedName>
</protein>
<comment type="caution">
    <text evidence="3">The sequence shown here is derived from an EMBL/GenBank/DDBJ whole genome shotgun (WGS) entry which is preliminary data.</text>
</comment>
<evidence type="ECO:0000256" key="1">
    <source>
        <dbReference type="SAM" id="SignalP"/>
    </source>
</evidence>
<keyword evidence="1" id="KW-0732">Signal</keyword>
<proteinExistence type="predicted"/>
<dbReference type="EMBL" id="JARIHO010000024">
    <property type="protein sequence ID" value="KAJ7342809.1"/>
    <property type="molecule type" value="Genomic_DNA"/>
</dbReference>
<evidence type="ECO:0000259" key="2">
    <source>
        <dbReference type="Pfam" id="PF12192"/>
    </source>
</evidence>
<gene>
    <name evidence="3" type="ORF">DFH08DRAFT_962847</name>
</gene>
<feature type="signal peptide" evidence="1">
    <location>
        <begin position="1"/>
        <end position="17"/>
    </location>
</feature>
<evidence type="ECO:0000313" key="3">
    <source>
        <dbReference type="EMBL" id="KAJ7342809.1"/>
    </source>
</evidence>
<evidence type="ECO:0000313" key="4">
    <source>
        <dbReference type="Proteomes" id="UP001218218"/>
    </source>
</evidence>
<feature type="chain" id="PRO_5042044719" description="Fungal calcium binding protein domain-containing protein" evidence="1">
    <location>
        <begin position="18"/>
        <end position="99"/>
    </location>
</feature>
<organism evidence="3 4">
    <name type="scientific">Mycena albidolilacea</name>
    <dbReference type="NCBI Taxonomy" id="1033008"/>
    <lineage>
        <taxon>Eukaryota</taxon>
        <taxon>Fungi</taxon>
        <taxon>Dikarya</taxon>
        <taxon>Basidiomycota</taxon>
        <taxon>Agaricomycotina</taxon>
        <taxon>Agaricomycetes</taxon>
        <taxon>Agaricomycetidae</taxon>
        <taxon>Agaricales</taxon>
        <taxon>Marasmiineae</taxon>
        <taxon>Mycenaceae</taxon>
        <taxon>Mycena</taxon>
    </lineage>
</organism>
<dbReference type="Proteomes" id="UP001218218">
    <property type="component" value="Unassembled WGS sequence"/>
</dbReference>
<sequence length="99" mass="9871">MQFSFAVFIIAASTVSAGPLLMRKGTCDIETCVLDLAPAVVGCGAAAAEAGANPFADATCVIAAAKDVDDLPDSCNGCDDQLGISSAIDSAKNAIEGLF</sequence>
<accession>A0AAD7ENG2</accession>
<dbReference type="InterPro" id="IPR022013">
    <property type="entry name" value="CBP"/>
</dbReference>
<feature type="domain" description="Fungal calcium binding protein" evidence="2">
    <location>
        <begin position="25"/>
        <end position="78"/>
    </location>
</feature>
<dbReference type="AlphaFoldDB" id="A0AAD7ENG2"/>
<reference evidence="3" key="1">
    <citation type="submission" date="2023-03" db="EMBL/GenBank/DDBJ databases">
        <title>Massive genome expansion in bonnet fungi (Mycena s.s.) driven by repeated elements and novel gene families across ecological guilds.</title>
        <authorList>
            <consortium name="Lawrence Berkeley National Laboratory"/>
            <person name="Harder C.B."/>
            <person name="Miyauchi S."/>
            <person name="Viragh M."/>
            <person name="Kuo A."/>
            <person name="Thoen E."/>
            <person name="Andreopoulos B."/>
            <person name="Lu D."/>
            <person name="Skrede I."/>
            <person name="Drula E."/>
            <person name="Henrissat B."/>
            <person name="Morin E."/>
            <person name="Kohler A."/>
            <person name="Barry K."/>
            <person name="LaButti K."/>
            <person name="Morin E."/>
            <person name="Salamov A."/>
            <person name="Lipzen A."/>
            <person name="Mereny Z."/>
            <person name="Hegedus B."/>
            <person name="Baldrian P."/>
            <person name="Stursova M."/>
            <person name="Weitz H."/>
            <person name="Taylor A."/>
            <person name="Grigoriev I.V."/>
            <person name="Nagy L.G."/>
            <person name="Martin F."/>
            <person name="Kauserud H."/>
        </authorList>
    </citation>
    <scope>NUCLEOTIDE SEQUENCE</scope>
    <source>
        <strain evidence="3">CBHHK002</strain>
    </source>
</reference>
<dbReference type="Pfam" id="PF12192">
    <property type="entry name" value="CBP"/>
    <property type="match status" value="1"/>
</dbReference>
<keyword evidence="4" id="KW-1185">Reference proteome</keyword>